<keyword evidence="2" id="KW-0732">Signal</keyword>
<protein>
    <recommendedName>
        <fullName evidence="5">G protein-coupled receptor</fullName>
    </recommendedName>
</protein>
<dbReference type="SUPFAM" id="SSF81321">
    <property type="entry name" value="Family A G protein-coupled receptor-like"/>
    <property type="match status" value="1"/>
</dbReference>
<dbReference type="EMBL" id="BTSX01000002">
    <property type="protein sequence ID" value="GMS86462.1"/>
    <property type="molecule type" value="Genomic_DNA"/>
</dbReference>
<keyword evidence="4" id="KW-1185">Reference proteome</keyword>
<evidence type="ECO:0000256" key="2">
    <source>
        <dbReference type="SAM" id="SignalP"/>
    </source>
</evidence>
<keyword evidence="1" id="KW-1133">Transmembrane helix</keyword>
<dbReference type="Proteomes" id="UP001432027">
    <property type="component" value="Unassembled WGS sequence"/>
</dbReference>
<feature type="transmembrane region" description="Helical" evidence="1">
    <location>
        <begin position="104"/>
        <end position="122"/>
    </location>
</feature>
<accession>A0AAV5SVN1</accession>
<evidence type="ECO:0000313" key="4">
    <source>
        <dbReference type="Proteomes" id="UP001432027"/>
    </source>
</evidence>
<gene>
    <name evidence="3" type="ORF">PENTCL1PPCAC_8637</name>
</gene>
<dbReference type="AlphaFoldDB" id="A0AAV5SVN1"/>
<feature type="signal peptide" evidence="2">
    <location>
        <begin position="1"/>
        <end position="18"/>
    </location>
</feature>
<reference evidence="3" key="1">
    <citation type="submission" date="2023-10" db="EMBL/GenBank/DDBJ databases">
        <title>Genome assembly of Pristionchus species.</title>
        <authorList>
            <person name="Yoshida K."/>
            <person name="Sommer R.J."/>
        </authorList>
    </citation>
    <scope>NUCLEOTIDE SEQUENCE</scope>
    <source>
        <strain evidence="3">RS0144</strain>
    </source>
</reference>
<evidence type="ECO:0000313" key="3">
    <source>
        <dbReference type="EMBL" id="GMS86462.1"/>
    </source>
</evidence>
<name>A0AAV5SVN1_9BILA</name>
<feature type="transmembrane region" description="Helical" evidence="1">
    <location>
        <begin position="227"/>
        <end position="248"/>
    </location>
</feature>
<dbReference type="InterPro" id="IPR019423">
    <property type="entry name" value="7TM_GPCR_serpentine_rcpt_Srj"/>
</dbReference>
<feature type="non-terminal residue" evidence="3">
    <location>
        <position position="1"/>
    </location>
</feature>
<feature type="non-terminal residue" evidence="3">
    <location>
        <position position="308"/>
    </location>
</feature>
<proteinExistence type="predicted"/>
<sequence length="308" mass="34453">ISVLGFCLNLLLLCLINAYSKPHLGNYRNLLKLFACNDILLITLHGIVQPGSFSTGSAIGLFSKVFPDNKYPIYLCCSSFTIPFTLMNINFLHRYWSVKSPHRVAIFSKPCFCAALSLYPLAVASTWMTFCLCVGDDPIGRAVIQPAYLQATGERSMGRGWLLICVRDRDGHWNTETVILTAIESSIHLANVVIACVLCSLTIWELRLAKTFSASYRSMQVKVLRALFAQSLVPILFVLVPYILAVLLRFRPNDSNEGHFDLWCPLASCFPVWDAIVIMALMRDYRQGMISGVKKAILCLFLTIEGPE</sequence>
<organism evidence="3 4">
    <name type="scientific">Pristionchus entomophagus</name>
    <dbReference type="NCBI Taxonomy" id="358040"/>
    <lineage>
        <taxon>Eukaryota</taxon>
        <taxon>Metazoa</taxon>
        <taxon>Ecdysozoa</taxon>
        <taxon>Nematoda</taxon>
        <taxon>Chromadorea</taxon>
        <taxon>Rhabditida</taxon>
        <taxon>Rhabditina</taxon>
        <taxon>Diplogasteromorpha</taxon>
        <taxon>Diplogasteroidea</taxon>
        <taxon>Neodiplogasteridae</taxon>
        <taxon>Pristionchus</taxon>
    </lineage>
</organism>
<feature type="chain" id="PRO_5043831647" description="G protein-coupled receptor" evidence="2">
    <location>
        <begin position="19"/>
        <end position="308"/>
    </location>
</feature>
<evidence type="ECO:0000256" key="1">
    <source>
        <dbReference type="SAM" id="Phobius"/>
    </source>
</evidence>
<dbReference type="PANTHER" id="PTHR45907:SF16">
    <property type="entry name" value="SERPENTINE RECEPTOR, CLASS J"/>
    <property type="match status" value="1"/>
</dbReference>
<comment type="caution">
    <text evidence="3">The sequence shown here is derived from an EMBL/GenBank/DDBJ whole genome shotgun (WGS) entry which is preliminary data.</text>
</comment>
<feature type="transmembrane region" description="Helical" evidence="1">
    <location>
        <begin position="71"/>
        <end position="92"/>
    </location>
</feature>
<dbReference type="InterPro" id="IPR019428">
    <property type="entry name" value="7TM_GPCR_serpentine_rcpt_Str"/>
</dbReference>
<dbReference type="Pfam" id="PF10326">
    <property type="entry name" value="7TM_GPCR_Str"/>
    <property type="match status" value="1"/>
</dbReference>
<evidence type="ECO:0008006" key="5">
    <source>
        <dbReference type="Google" id="ProtNLM"/>
    </source>
</evidence>
<keyword evidence="1" id="KW-0812">Transmembrane</keyword>
<dbReference type="PANTHER" id="PTHR45907">
    <property type="entry name" value="SERPENTINE RECEPTOR, CLASS J"/>
    <property type="match status" value="1"/>
</dbReference>
<keyword evidence="1" id="KW-0472">Membrane</keyword>
<feature type="transmembrane region" description="Helical" evidence="1">
    <location>
        <begin position="260"/>
        <end position="281"/>
    </location>
</feature>
<feature type="transmembrane region" description="Helical" evidence="1">
    <location>
        <begin position="187"/>
        <end position="206"/>
    </location>
</feature>